<keyword evidence="4 10" id="KW-0812">Transmembrane</keyword>
<accession>A0A9D4Z2Z1</accession>
<evidence type="ECO:0000313" key="13">
    <source>
        <dbReference type="Proteomes" id="UP000886520"/>
    </source>
</evidence>
<protein>
    <recommendedName>
        <fullName evidence="11">Calcineurin-like phosphoesterase domain-containing protein</fullName>
    </recommendedName>
</protein>
<evidence type="ECO:0000256" key="1">
    <source>
        <dbReference type="ARBA" id="ARBA00001936"/>
    </source>
</evidence>
<evidence type="ECO:0000256" key="7">
    <source>
        <dbReference type="ARBA" id="ARBA00022989"/>
    </source>
</evidence>
<keyword evidence="13" id="KW-1185">Reference proteome</keyword>
<name>A0A9D4Z2Z1_ADICA</name>
<comment type="cofactor">
    <cofactor evidence="1">
        <name>Mn(2+)</name>
        <dbReference type="ChEBI" id="CHEBI:29035"/>
    </cofactor>
</comment>
<dbReference type="Proteomes" id="UP000886520">
    <property type="component" value="Chromosome 24"/>
</dbReference>
<sequence>MPRKPVFLLSYLSLSFLVFVPWILLHFLSDPSCSPFSPVISASSTGKARSDHVQLKAMVVGDLHLGGATTLWLDRARRDAFMKASLKRAFQTLKPHSLLVLGDVSDWGRKSTKEQWHSVILRFKDMTMPFSGLPFHVLPGNHDVGDYYQITTSLMQQFVDAFPGLDDTGNEVFMIRNITFISLNAMALACEECPLYNTLKKVVEHLEVVLQTAVQSAEHTQQADLPIHSPEYASTRPILLTHLPLYREDEGVCDSADIPICAPWHEVEGGCKSLFQSPTLYHKKINYRSRIDMLSLNTSRLLLSVFKPRLVLSAHAHRFCSRAVEDGVKEITVSTFTWRNRDDPSFLLLQFYKDGTCDVQQCFLPRESFVLGMHILQGSILITVVIFGGLRYRRMQKGARLHLKT</sequence>
<dbReference type="GO" id="GO:0016787">
    <property type="term" value="F:hydrolase activity"/>
    <property type="evidence" value="ECO:0007669"/>
    <property type="project" value="UniProtKB-KW"/>
</dbReference>
<dbReference type="GO" id="GO:0046872">
    <property type="term" value="F:metal ion binding"/>
    <property type="evidence" value="ECO:0007669"/>
    <property type="project" value="UniProtKB-KW"/>
</dbReference>
<evidence type="ECO:0000256" key="10">
    <source>
        <dbReference type="SAM" id="Phobius"/>
    </source>
</evidence>
<dbReference type="InterPro" id="IPR029052">
    <property type="entry name" value="Metallo-depent_PP-like"/>
</dbReference>
<organism evidence="12 13">
    <name type="scientific">Adiantum capillus-veneris</name>
    <name type="common">Maidenhair fern</name>
    <dbReference type="NCBI Taxonomy" id="13818"/>
    <lineage>
        <taxon>Eukaryota</taxon>
        <taxon>Viridiplantae</taxon>
        <taxon>Streptophyta</taxon>
        <taxon>Embryophyta</taxon>
        <taxon>Tracheophyta</taxon>
        <taxon>Polypodiopsida</taxon>
        <taxon>Polypodiidae</taxon>
        <taxon>Polypodiales</taxon>
        <taxon>Pteridineae</taxon>
        <taxon>Pteridaceae</taxon>
        <taxon>Vittarioideae</taxon>
        <taxon>Adiantum</taxon>
    </lineage>
</organism>
<keyword evidence="6" id="KW-0378">Hydrolase</keyword>
<evidence type="ECO:0000313" key="12">
    <source>
        <dbReference type="EMBL" id="KAI5060383.1"/>
    </source>
</evidence>
<dbReference type="SUPFAM" id="SSF56300">
    <property type="entry name" value="Metallo-dependent phosphatases"/>
    <property type="match status" value="1"/>
</dbReference>
<proteinExistence type="inferred from homology"/>
<evidence type="ECO:0000256" key="5">
    <source>
        <dbReference type="ARBA" id="ARBA00022723"/>
    </source>
</evidence>
<evidence type="ECO:0000256" key="6">
    <source>
        <dbReference type="ARBA" id="ARBA00022801"/>
    </source>
</evidence>
<evidence type="ECO:0000256" key="4">
    <source>
        <dbReference type="ARBA" id="ARBA00022692"/>
    </source>
</evidence>
<dbReference type="AlphaFoldDB" id="A0A9D4Z2Z1"/>
<evidence type="ECO:0000256" key="2">
    <source>
        <dbReference type="ARBA" id="ARBA00004141"/>
    </source>
</evidence>
<dbReference type="GO" id="GO:0016020">
    <property type="term" value="C:membrane"/>
    <property type="evidence" value="ECO:0007669"/>
    <property type="project" value="UniProtKB-SubCell"/>
</dbReference>
<feature type="transmembrane region" description="Helical" evidence="10">
    <location>
        <begin position="7"/>
        <end position="28"/>
    </location>
</feature>
<keyword evidence="8 10" id="KW-0472">Membrane</keyword>
<comment type="caution">
    <text evidence="12">The sequence shown here is derived from an EMBL/GenBank/DDBJ whole genome shotgun (WGS) entry which is preliminary data.</text>
</comment>
<evidence type="ECO:0000256" key="3">
    <source>
        <dbReference type="ARBA" id="ARBA00008895"/>
    </source>
</evidence>
<keyword evidence="7 10" id="KW-1133">Transmembrane helix</keyword>
<gene>
    <name evidence="12" type="ORF">GOP47_0024803</name>
</gene>
<dbReference type="InterPro" id="IPR004843">
    <property type="entry name" value="Calcineurin-like_PHP"/>
</dbReference>
<dbReference type="Pfam" id="PF00149">
    <property type="entry name" value="Metallophos"/>
    <property type="match status" value="1"/>
</dbReference>
<keyword evidence="9" id="KW-0464">Manganese</keyword>
<dbReference type="PANTHER" id="PTHR13315:SF0">
    <property type="entry name" value="METALLOPHOSPHOESTERASE 1"/>
    <property type="match status" value="1"/>
</dbReference>
<dbReference type="EMBL" id="JABFUD020000024">
    <property type="protein sequence ID" value="KAI5060383.1"/>
    <property type="molecule type" value="Genomic_DNA"/>
</dbReference>
<feature type="transmembrane region" description="Helical" evidence="10">
    <location>
        <begin position="369"/>
        <end position="390"/>
    </location>
</feature>
<dbReference type="GO" id="GO:0006506">
    <property type="term" value="P:GPI anchor biosynthetic process"/>
    <property type="evidence" value="ECO:0007669"/>
    <property type="project" value="InterPro"/>
</dbReference>
<dbReference type="PANTHER" id="PTHR13315">
    <property type="entry name" value="METALLO PHOSPHOESTERASE RELATED"/>
    <property type="match status" value="1"/>
</dbReference>
<dbReference type="InterPro" id="IPR033308">
    <property type="entry name" value="PGAP5/Cdc1/Ted1"/>
</dbReference>
<keyword evidence="5" id="KW-0479">Metal-binding</keyword>
<comment type="subcellular location">
    <subcellularLocation>
        <location evidence="2">Membrane</location>
        <topology evidence="2">Multi-pass membrane protein</topology>
    </subcellularLocation>
</comment>
<dbReference type="OrthoDB" id="9984693at2759"/>
<reference evidence="12" key="1">
    <citation type="submission" date="2021-01" db="EMBL/GenBank/DDBJ databases">
        <title>Adiantum capillus-veneris genome.</title>
        <authorList>
            <person name="Fang Y."/>
            <person name="Liao Q."/>
        </authorList>
    </citation>
    <scope>NUCLEOTIDE SEQUENCE</scope>
    <source>
        <strain evidence="12">H3</strain>
        <tissue evidence="12">Leaf</tissue>
    </source>
</reference>
<evidence type="ECO:0000259" key="11">
    <source>
        <dbReference type="Pfam" id="PF00149"/>
    </source>
</evidence>
<comment type="similarity">
    <text evidence="3">Belongs to the metallophosphoesterase superfamily. MPPE1 family.</text>
</comment>
<evidence type="ECO:0000256" key="9">
    <source>
        <dbReference type="ARBA" id="ARBA00023211"/>
    </source>
</evidence>
<evidence type="ECO:0000256" key="8">
    <source>
        <dbReference type="ARBA" id="ARBA00023136"/>
    </source>
</evidence>
<feature type="domain" description="Calcineurin-like phosphoesterase" evidence="11">
    <location>
        <begin position="56"/>
        <end position="318"/>
    </location>
</feature>
<dbReference type="Gene3D" id="3.60.21.10">
    <property type="match status" value="1"/>
</dbReference>